<keyword evidence="1" id="KW-0812">Transmembrane</keyword>
<proteinExistence type="predicted"/>
<comment type="caution">
    <text evidence="3">The sequence shown here is derived from an EMBL/GenBank/DDBJ whole genome shotgun (WGS) entry which is preliminary data.</text>
</comment>
<protein>
    <recommendedName>
        <fullName evidence="2">YqgU-like 6-bladed beta-propeller domain-containing protein</fullName>
    </recommendedName>
</protein>
<dbReference type="EMBL" id="JACWFH010000008">
    <property type="protein sequence ID" value="MBY0096382.1"/>
    <property type="molecule type" value="Genomic_DNA"/>
</dbReference>
<reference evidence="3 4" key="1">
    <citation type="submission" date="2020-07" db="EMBL/GenBank/DDBJ databases">
        <title>Fungal Genomes of the International Space Station.</title>
        <authorList>
            <person name="Seuylemezian A."/>
            <person name="Singh N.K."/>
            <person name="Wood J."/>
            <person name="Venkateswaran K."/>
        </authorList>
    </citation>
    <scope>NUCLEOTIDE SEQUENCE [LARGE SCALE GENOMIC DNA]</scope>
    <source>
        <strain evidence="3 4">PL-B2</strain>
    </source>
</reference>
<gene>
    <name evidence="3" type="ORF">H0185_06125</name>
</gene>
<evidence type="ECO:0000259" key="2">
    <source>
        <dbReference type="Pfam" id="PF21101"/>
    </source>
</evidence>
<keyword evidence="1" id="KW-1133">Transmembrane helix</keyword>
<keyword evidence="4" id="KW-1185">Reference proteome</keyword>
<organism evidence="3 4">
    <name type="scientific">Mesobacillus maritimus</name>
    <dbReference type="NCBI Taxonomy" id="1643336"/>
    <lineage>
        <taxon>Bacteria</taxon>
        <taxon>Bacillati</taxon>
        <taxon>Bacillota</taxon>
        <taxon>Bacilli</taxon>
        <taxon>Bacillales</taxon>
        <taxon>Bacillaceae</taxon>
        <taxon>Mesobacillus</taxon>
    </lineage>
</organism>
<sequence>MIEYFNKFRIVNVKLIFIVSLLFIITGMVMGCSNNQFSQPNVGSSHNPIKKEEPGVSFFGEELMPITEVEGSFSEVAGWLTDDTILYITNLHKGSNLYTYHLSSGVSSLFYQSDVPVVSADISPLRDKVFIHAAPTSYQAEVIVVDINGETLSQAKIDSFELAYEWNFENEEEVLLSAFNEDWSFNTYVLNIPKSSLTEVPLPEPFIVWPKAKEMLYLKWDENGLNLNAPLIKRNLENKKEATLMNSVHHIDSSKEYILAISTSEQDSKESIYSIMNTDFEKISEFEVYHLTAFSSWLVPFYDFIDREEKIIYLHPVRSGEADLYDEGFVLTEYSFETKKGKQLLNDLENEPISCSPNGTLCLYGYQFEKLIDLKEKEIINLVEQ</sequence>
<dbReference type="PROSITE" id="PS51257">
    <property type="entry name" value="PROKAR_LIPOPROTEIN"/>
    <property type="match status" value="1"/>
</dbReference>
<feature type="transmembrane region" description="Helical" evidence="1">
    <location>
        <begin position="12"/>
        <end position="31"/>
    </location>
</feature>
<dbReference type="RefSeq" id="WP_221872215.1">
    <property type="nucleotide sequence ID" value="NZ_JACWFH010000008.1"/>
</dbReference>
<dbReference type="Proteomes" id="UP000769780">
    <property type="component" value="Unassembled WGS sequence"/>
</dbReference>
<keyword evidence="1" id="KW-0472">Membrane</keyword>
<evidence type="ECO:0000313" key="3">
    <source>
        <dbReference type="EMBL" id="MBY0096382.1"/>
    </source>
</evidence>
<accession>A0ABS7K298</accession>
<dbReference type="InterPro" id="IPR048421">
    <property type="entry name" value="YqgU_beta-prop"/>
</dbReference>
<feature type="domain" description="YqgU-like 6-bladed beta-propeller" evidence="2">
    <location>
        <begin position="104"/>
        <end position="365"/>
    </location>
</feature>
<evidence type="ECO:0000256" key="1">
    <source>
        <dbReference type="SAM" id="Phobius"/>
    </source>
</evidence>
<name>A0ABS7K298_9BACI</name>
<dbReference type="Pfam" id="PF21101">
    <property type="entry name" value="YqgU"/>
    <property type="match status" value="1"/>
</dbReference>
<evidence type="ECO:0000313" key="4">
    <source>
        <dbReference type="Proteomes" id="UP000769780"/>
    </source>
</evidence>